<dbReference type="GO" id="GO:0008168">
    <property type="term" value="F:methyltransferase activity"/>
    <property type="evidence" value="ECO:0007669"/>
    <property type="project" value="UniProtKB-KW"/>
</dbReference>
<reference evidence="2 3" key="1">
    <citation type="submission" date="2023-01" db="EMBL/GenBank/DDBJ databases">
        <title>Novel diversity within Roseofilum (Cyanobacteria; Desertifilaceae) from marine benthic mats with descriptions of four novel species.</title>
        <authorList>
            <person name="Wang Y."/>
            <person name="Berthold D.E."/>
            <person name="Hu J."/>
            <person name="Lefler F.W."/>
            <person name="Laughinghouse H.D. IV."/>
        </authorList>
    </citation>
    <scope>NUCLEOTIDE SEQUENCE [LARGE SCALE GENOMIC DNA]</scope>
    <source>
        <strain evidence="2 3">BLCC-M143</strain>
    </source>
</reference>
<dbReference type="EMBL" id="JAQOSQ010000004">
    <property type="protein sequence ID" value="MDJ1182896.1"/>
    <property type="molecule type" value="Genomic_DNA"/>
</dbReference>
<protein>
    <submittedName>
        <fullName evidence="2">FkbM family methyltransferase</fullName>
    </submittedName>
</protein>
<keyword evidence="2" id="KW-0808">Transferase</keyword>
<dbReference type="PANTHER" id="PTHR34203:SF15">
    <property type="entry name" value="SLL1173 PROTEIN"/>
    <property type="match status" value="1"/>
</dbReference>
<dbReference type="Proteomes" id="UP001232992">
    <property type="component" value="Unassembled WGS sequence"/>
</dbReference>
<organism evidence="2 3">
    <name type="scientific">Roseofilum casamattae BLCC-M143</name>
    <dbReference type="NCBI Taxonomy" id="3022442"/>
    <lineage>
        <taxon>Bacteria</taxon>
        <taxon>Bacillati</taxon>
        <taxon>Cyanobacteriota</taxon>
        <taxon>Cyanophyceae</taxon>
        <taxon>Desertifilales</taxon>
        <taxon>Desertifilaceae</taxon>
        <taxon>Roseofilum</taxon>
        <taxon>Roseofilum casamattae</taxon>
    </lineage>
</organism>
<sequence length="289" mass="33134">MSFLNKIKSGIDQVNEIYREQNFKPYAIEKKTLGMEFKFLIGDLMGERWYGQKKPNEEPNPTGSKEILEMEFVRNNLIQSGDIIFECGGHHGWTAIQLANWVGQDGKVISFEANSKNYQILKQNMDLNHLDNVVVEHKAVSSEAGTITIFKKSNASIIPELIPRNLRSTRLFNVIYGLEEVQTIDLDTYVAQNNVVPTFLKIDVEGYEFEVLKGAKKILETAPKILLEIHTEQLFMYGTSVRDLFDAIDLSRYKTWIQLDDTKTPVEFDPQSPPKIEKRAHLYAIPNPH</sequence>
<accession>A0ABT7BUN9</accession>
<evidence type="ECO:0000313" key="3">
    <source>
        <dbReference type="Proteomes" id="UP001232992"/>
    </source>
</evidence>
<dbReference type="Pfam" id="PF05050">
    <property type="entry name" value="Methyltransf_21"/>
    <property type="match status" value="1"/>
</dbReference>
<comment type="caution">
    <text evidence="2">The sequence shown here is derived from an EMBL/GenBank/DDBJ whole genome shotgun (WGS) entry which is preliminary data.</text>
</comment>
<keyword evidence="3" id="KW-1185">Reference proteome</keyword>
<dbReference type="GO" id="GO:0032259">
    <property type="term" value="P:methylation"/>
    <property type="evidence" value="ECO:0007669"/>
    <property type="project" value="UniProtKB-KW"/>
</dbReference>
<dbReference type="NCBIfam" id="TIGR01444">
    <property type="entry name" value="fkbM_fam"/>
    <property type="match status" value="1"/>
</dbReference>
<gene>
    <name evidence="2" type="ORF">PMH09_06765</name>
</gene>
<dbReference type="InterPro" id="IPR052514">
    <property type="entry name" value="SAM-dependent_MTase"/>
</dbReference>
<dbReference type="SUPFAM" id="SSF53335">
    <property type="entry name" value="S-adenosyl-L-methionine-dependent methyltransferases"/>
    <property type="match status" value="1"/>
</dbReference>
<dbReference type="InterPro" id="IPR006342">
    <property type="entry name" value="FkbM_mtfrase"/>
</dbReference>
<feature type="domain" description="Methyltransferase FkbM" evidence="1">
    <location>
        <begin position="86"/>
        <end position="233"/>
    </location>
</feature>
<dbReference type="Gene3D" id="3.40.50.150">
    <property type="entry name" value="Vaccinia Virus protein VP39"/>
    <property type="match status" value="1"/>
</dbReference>
<dbReference type="PANTHER" id="PTHR34203">
    <property type="entry name" value="METHYLTRANSFERASE, FKBM FAMILY PROTEIN"/>
    <property type="match status" value="1"/>
</dbReference>
<evidence type="ECO:0000313" key="2">
    <source>
        <dbReference type="EMBL" id="MDJ1182896.1"/>
    </source>
</evidence>
<name>A0ABT7BUN9_9CYAN</name>
<evidence type="ECO:0000259" key="1">
    <source>
        <dbReference type="Pfam" id="PF05050"/>
    </source>
</evidence>
<keyword evidence="2" id="KW-0489">Methyltransferase</keyword>
<dbReference type="InterPro" id="IPR029063">
    <property type="entry name" value="SAM-dependent_MTases_sf"/>
</dbReference>
<proteinExistence type="predicted"/>
<dbReference type="RefSeq" id="WP_283757547.1">
    <property type="nucleotide sequence ID" value="NZ_JAQOSQ010000004.1"/>
</dbReference>